<dbReference type="Gene3D" id="1.10.10.10">
    <property type="entry name" value="Winged helix-like DNA-binding domain superfamily/Winged helix DNA-binding domain"/>
    <property type="match status" value="1"/>
</dbReference>
<name>A0A5R9FN72_9ACTN</name>
<reference evidence="1 2" key="1">
    <citation type="submission" date="2019-05" db="EMBL/GenBank/DDBJ databases">
        <title>Streptomyces sp. NEAU-C151, a novel actinomycete isolated from soil.</title>
        <authorList>
            <person name="Han L."/>
            <person name="Jiang H."/>
        </authorList>
    </citation>
    <scope>NUCLEOTIDE SEQUENCE [LARGE SCALE GENOMIC DNA]</scope>
    <source>
        <strain evidence="1 2">NEAU-C151</strain>
    </source>
</reference>
<gene>
    <name evidence="1" type="ORF">FE633_24685</name>
</gene>
<dbReference type="EMBL" id="VBZC01000028">
    <property type="protein sequence ID" value="TLS43566.1"/>
    <property type="molecule type" value="Genomic_DNA"/>
</dbReference>
<evidence type="ECO:0000313" key="1">
    <source>
        <dbReference type="EMBL" id="TLS43566.1"/>
    </source>
</evidence>
<organism evidence="1 2">
    <name type="scientific">Streptomyces montanus</name>
    <dbReference type="NCBI Taxonomy" id="2580423"/>
    <lineage>
        <taxon>Bacteria</taxon>
        <taxon>Bacillati</taxon>
        <taxon>Actinomycetota</taxon>
        <taxon>Actinomycetes</taxon>
        <taxon>Kitasatosporales</taxon>
        <taxon>Streptomycetaceae</taxon>
        <taxon>Streptomyces</taxon>
    </lineage>
</organism>
<keyword evidence="2" id="KW-1185">Reference proteome</keyword>
<dbReference type="SUPFAM" id="SSF46785">
    <property type="entry name" value="Winged helix' DNA-binding domain"/>
    <property type="match status" value="1"/>
</dbReference>
<evidence type="ECO:0000313" key="2">
    <source>
        <dbReference type="Proteomes" id="UP000305906"/>
    </source>
</evidence>
<sequence>MTTSTPTVDGRIIGLAHYAGRAVLERVLAGSGHTFTQFVTLRAAAVGGDFVERDRLVDSVTGTLKIEAPAIQAAVDELTTAHLLEGVRTEKSRLRVTDAGRQLYERVAAETAEASARIYAGIPPEDLATAGRVLALVTERANAELARA</sequence>
<comment type="caution">
    <text evidence="1">The sequence shown here is derived from an EMBL/GenBank/DDBJ whole genome shotgun (WGS) entry which is preliminary data.</text>
</comment>
<proteinExistence type="predicted"/>
<dbReference type="Proteomes" id="UP000305906">
    <property type="component" value="Unassembled WGS sequence"/>
</dbReference>
<dbReference type="RefSeq" id="WP_138047374.1">
    <property type="nucleotide sequence ID" value="NZ_VBZC01000028.1"/>
</dbReference>
<protein>
    <submittedName>
        <fullName evidence="1">Winged helix-turn-helix transcriptional regulator</fullName>
    </submittedName>
</protein>
<dbReference type="InterPro" id="IPR036390">
    <property type="entry name" value="WH_DNA-bd_sf"/>
</dbReference>
<dbReference type="AlphaFoldDB" id="A0A5R9FN72"/>
<dbReference type="InterPro" id="IPR036388">
    <property type="entry name" value="WH-like_DNA-bd_sf"/>
</dbReference>
<accession>A0A5R9FN72</accession>